<dbReference type="Proteomes" id="UP000747399">
    <property type="component" value="Unassembled WGS sequence"/>
</dbReference>
<dbReference type="AlphaFoldDB" id="A0A8J4F4F4"/>
<comment type="caution">
    <text evidence="4">The sequence shown here is derived from an EMBL/GenBank/DDBJ whole genome shotgun (WGS) entry which is preliminary data.</text>
</comment>
<comment type="subcellular location">
    <subcellularLocation>
        <location evidence="1">Nucleus</location>
    </subcellularLocation>
</comment>
<proteinExistence type="predicted"/>
<dbReference type="EMBL" id="BNCO01000036">
    <property type="protein sequence ID" value="GIL59702.1"/>
    <property type="molecule type" value="Genomic_DNA"/>
</dbReference>
<dbReference type="InterPro" id="IPR012890">
    <property type="entry name" value="GCFC2-like"/>
</dbReference>
<feature type="compositionally biased region" description="Basic residues" evidence="3">
    <location>
        <begin position="1"/>
        <end position="10"/>
    </location>
</feature>
<dbReference type="GO" id="GO:0003677">
    <property type="term" value="F:DNA binding"/>
    <property type="evidence" value="ECO:0007669"/>
    <property type="project" value="InterPro"/>
</dbReference>
<feature type="compositionally biased region" description="Basic and acidic residues" evidence="3">
    <location>
        <begin position="329"/>
        <end position="347"/>
    </location>
</feature>
<name>A0A8J4F4F4_9CHLO</name>
<feature type="region of interest" description="Disordered" evidence="3">
    <location>
        <begin position="142"/>
        <end position="360"/>
    </location>
</feature>
<accession>A0A8J4F4F4</accession>
<dbReference type="GO" id="GO:0005634">
    <property type="term" value="C:nucleus"/>
    <property type="evidence" value="ECO:0007669"/>
    <property type="project" value="UniProtKB-SubCell"/>
</dbReference>
<reference evidence="4" key="1">
    <citation type="journal article" date="2021" name="Proc. Natl. Acad. Sci. U.S.A.">
        <title>Three genomes in the algal genus Volvox reveal the fate of a haploid sex-determining region after a transition to homothallism.</title>
        <authorList>
            <person name="Yamamoto K."/>
            <person name="Hamaji T."/>
            <person name="Kawai-Toyooka H."/>
            <person name="Matsuzaki R."/>
            <person name="Takahashi F."/>
            <person name="Nishimura Y."/>
            <person name="Kawachi M."/>
            <person name="Noguchi H."/>
            <person name="Minakuchi Y."/>
            <person name="Umen J.G."/>
            <person name="Toyoda A."/>
            <person name="Nozaki H."/>
        </authorList>
    </citation>
    <scope>NUCLEOTIDE SEQUENCE</scope>
    <source>
        <strain evidence="4">NIES-3780</strain>
    </source>
</reference>
<keyword evidence="2" id="KW-0539">Nucleus</keyword>
<gene>
    <name evidence="4" type="ORF">Vafri_14433</name>
</gene>
<evidence type="ECO:0000256" key="1">
    <source>
        <dbReference type="ARBA" id="ARBA00004123"/>
    </source>
</evidence>
<evidence type="ECO:0000313" key="5">
    <source>
        <dbReference type="Proteomes" id="UP000747399"/>
    </source>
</evidence>
<dbReference type="PANTHER" id="PTHR12214:SF0">
    <property type="entry name" value="LD29489P"/>
    <property type="match status" value="1"/>
</dbReference>
<organism evidence="4 5">
    <name type="scientific">Volvox africanus</name>
    <dbReference type="NCBI Taxonomy" id="51714"/>
    <lineage>
        <taxon>Eukaryota</taxon>
        <taxon>Viridiplantae</taxon>
        <taxon>Chlorophyta</taxon>
        <taxon>core chlorophytes</taxon>
        <taxon>Chlorophyceae</taxon>
        <taxon>CS clade</taxon>
        <taxon>Chlamydomonadales</taxon>
        <taxon>Volvocaceae</taxon>
        <taxon>Volvox</taxon>
    </lineage>
</organism>
<feature type="compositionally biased region" description="Pro residues" evidence="3">
    <location>
        <begin position="22"/>
        <end position="31"/>
    </location>
</feature>
<feature type="compositionally biased region" description="Gly residues" evidence="3">
    <location>
        <begin position="143"/>
        <end position="168"/>
    </location>
</feature>
<keyword evidence="5" id="KW-1185">Reference proteome</keyword>
<feature type="compositionally biased region" description="Acidic residues" evidence="3">
    <location>
        <begin position="236"/>
        <end position="247"/>
    </location>
</feature>
<feature type="region of interest" description="Disordered" evidence="3">
    <location>
        <begin position="1"/>
        <end position="126"/>
    </location>
</feature>
<feature type="compositionally biased region" description="Basic and acidic residues" evidence="3">
    <location>
        <begin position="83"/>
        <end position="93"/>
    </location>
</feature>
<dbReference type="PANTHER" id="PTHR12214">
    <property type="entry name" value="GC-RICH SEQUENCE DNA-BINDING FACTOR"/>
    <property type="match status" value="1"/>
</dbReference>
<evidence type="ECO:0000256" key="2">
    <source>
        <dbReference type="ARBA" id="ARBA00023242"/>
    </source>
</evidence>
<evidence type="ECO:0000256" key="3">
    <source>
        <dbReference type="SAM" id="MobiDB-lite"/>
    </source>
</evidence>
<sequence>MAFKQRKFRNKTSADDEDGEDGPPPVRPPQYQPKKDQITTATKPGPSAGNLVAARGDAKKDSKGSKLNLLSFDDDGDDPGFVPKKDSKKEKQRQSKLARAPPLPDLPTDTAPQTLRSTAGEYTTERLKELQQNAISFSAARFGAGGAGGGAGGAGGGTAEGGGGGGGTEPAIKLSGSFKRAGAAKDDRFSLPGSSIALVRRDGEEDSMPLPPPPRPGGPAGAVAAQGGTKGVAAAAEEDDDGDDDGGIPDQQTILAAKAKRERLRQAHLAPDYIPTSGLGLAMGRLRGAPGAPAGQGTRGGSVGPGGSGSAAEGGGGGSGSDSEAEAEETMRIRFSGKEGGRPRKDVAQYTQAAAGGDDDEEAFAEEQLRKALRLQQIG</sequence>
<protein>
    <submittedName>
        <fullName evidence="4">Uncharacterized protein</fullName>
    </submittedName>
</protein>
<feature type="non-terminal residue" evidence="4">
    <location>
        <position position="379"/>
    </location>
</feature>
<feature type="compositionally biased region" description="Gly residues" evidence="3">
    <location>
        <begin position="297"/>
        <end position="320"/>
    </location>
</feature>
<evidence type="ECO:0000313" key="4">
    <source>
        <dbReference type="EMBL" id="GIL59702.1"/>
    </source>
</evidence>
<dbReference type="GO" id="GO:0000398">
    <property type="term" value="P:mRNA splicing, via spliceosome"/>
    <property type="evidence" value="ECO:0007669"/>
    <property type="project" value="InterPro"/>
</dbReference>
<feature type="compositionally biased region" description="Low complexity" evidence="3">
    <location>
        <begin position="278"/>
        <end position="296"/>
    </location>
</feature>